<organism evidence="1 2">
    <name type="scientific">Habropoda laboriosa</name>
    <dbReference type="NCBI Taxonomy" id="597456"/>
    <lineage>
        <taxon>Eukaryota</taxon>
        <taxon>Metazoa</taxon>
        <taxon>Ecdysozoa</taxon>
        <taxon>Arthropoda</taxon>
        <taxon>Hexapoda</taxon>
        <taxon>Insecta</taxon>
        <taxon>Pterygota</taxon>
        <taxon>Neoptera</taxon>
        <taxon>Endopterygota</taxon>
        <taxon>Hymenoptera</taxon>
        <taxon>Apocrita</taxon>
        <taxon>Aculeata</taxon>
        <taxon>Apoidea</taxon>
        <taxon>Anthophila</taxon>
        <taxon>Apidae</taxon>
        <taxon>Habropoda</taxon>
    </lineage>
</organism>
<protein>
    <submittedName>
        <fullName evidence="1">Uncharacterized protein</fullName>
    </submittedName>
</protein>
<dbReference type="EMBL" id="KQ414734">
    <property type="protein sequence ID" value="KOC62329.1"/>
    <property type="molecule type" value="Genomic_DNA"/>
</dbReference>
<gene>
    <name evidence="1" type="ORF">WH47_05312</name>
</gene>
<name>A0A0L7QUT4_9HYME</name>
<dbReference type="Proteomes" id="UP000053825">
    <property type="component" value="Unassembled WGS sequence"/>
</dbReference>
<accession>A0A0L7QUT4</accession>
<dbReference type="AlphaFoldDB" id="A0A0L7QUT4"/>
<sequence>MELKKMFHVMVVCGKFKDLWIVDISSEFALDVNCRMCFLCYFFLSLVCRLSEQQSR</sequence>
<evidence type="ECO:0000313" key="1">
    <source>
        <dbReference type="EMBL" id="KOC62329.1"/>
    </source>
</evidence>
<evidence type="ECO:0000313" key="2">
    <source>
        <dbReference type="Proteomes" id="UP000053825"/>
    </source>
</evidence>
<keyword evidence="2" id="KW-1185">Reference proteome</keyword>
<proteinExistence type="predicted"/>
<reference evidence="1 2" key="1">
    <citation type="submission" date="2015-07" db="EMBL/GenBank/DDBJ databases">
        <title>The genome of Habropoda laboriosa.</title>
        <authorList>
            <person name="Pan H."/>
            <person name="Kapheim K."/>
        </authorList>
    </citation>
    <scope>NUCLEOTIDE SEQUENCE [LARGE SCALE GENOMIC DNA]</scope>
    <source>
        <strain evidence="1">0110345459</strain>
    </source>
</reference>